<dbReference type="EMBL" id="VIWU01000001">
    <property type="protein sequence ID" value="TWF82291.1"/>
    <property type="molecule type" value="Genomic_DNA"/>
</dbReference>
<evidence type="ECO:0000313" key="1">
    <source>
        <dbReference type="EMBL" id="TWF82291.1"/>
    </source>
</evidence>
<protein>
    <recommendedName>
        <fullName evidence="3">NB-ARC domain-containing protein</fullName>
    </recommendedName>
</protein>
<dbReference type="AlphaFoldDB" id="A0A561T5A0"/>
<name>A0A561T5A0_9PSEU</name>
<evidence type="ECO:0008006" key="3">
    <source>
        <dbReference type="Google" id="ProtNLM"/>
    </source>
</evidence>
<accession>A0A561T5A0</accession>
<organism evidence="1 2">
    <name type="scientific">Pseudonocardia hierapolitana</name>
    <dbReference type="NCBI Taxonomy" id="1128676"/>
    <lineage>
        <taxon>Bacteria</taxon>
        <taxon>Bacillati</taxon>
        <taxon>Actinomycetota</taxon>
        <taxon>Actinomycetes</taxon>
        <taxon>Pseudonocardiales</taxon>
        <taxon>Pseudonocardiaceae</taxon>
        <taxon>Pseudonocardia</taxon>
    </lineage>
</organism>
<proteinExistence type="predicted"/>
<dbReference type="Proteomes" id="UP000321261">
    <property type="component" value="Unassembled WGS sequence"/>
</dbReference>
<sequence length="93" mass="9766">MRVIGSIPASAVCFQHRDVADRLPAAAGGSAVLSQQQVVSGLGRVGKTQLAAAFARTLQASRAVEVLIWVPASTRTSIVTGYAVDAHLRPQVW</sequence>
<comment type="caution">
    <text evidence="1">The sequence shown here is derived from an EMBL/GenBank/DDBJ whole genome shotgun (WGS) entry which is preliminary data.</text>
</comment>
<reference evidence="1 2" key="1">
    <citation type="submission" date="2019-06" db="EMBL/GenBank/DDBJ databases">
        <title>Sequencing the genomes of 1000 actinobacteria strains.</title>
        <authorList>
            <person name="Klenk H.-P."/>
        </authorList>
    </citation>
    <scope>NUCLEOTIDE SEQUENCE [LARGE SCALE GENOMIC DNA]</scope>
    <source>
        <strain evidence="1 2">DSM 45671</strain>
    </source>
</reference>
<gene>
    <name evidence="1" type="ORF">FHX44_118240</name>
</gene>
<evidence type="ECO:0000313" key="2">
    <source>
        <dbReference type="Proteomes" id="UP000321261"/>
    </source>
</evidence>
<keyword evidence="2" id="KW-1185">Reference proteome</keyword>